<reference evidence="1 2" key="1">
    <citation type="submission" date="2019-05" db="EMBL/GenBank/DDBJ databases">
        <title>Another draft genome of Portunus trituberculatus and its Hox gene families provides insights of decapod evolution.</title>
        <authorList>
            <person name="Jeong J.-H."/>
            <person name="Song I."/>
            <person name="Kim S."/>
            <person name="Choi T."/>
            <person name="Kim D."/>
            <person name="Ryu S."/>
            <person name="Kim W."/>
        </authorList>
    </citation>
    <scope>NUCLEOTIDE SEQUENCE [LARGE SCALE GENOMIC DNA]</scope>
    <source>
        <tissue evidence="1">Muscle</tissue>
    </source>
</reference>
<name>A0A5B7EIW4_PORTR</name>
<dbReference type="Proteomes" id="UP000324222">
    <property type="component" value="Unassembled WGS sequence"/>
</dbReference>
<organism evidence="1 2">
    <name type="scientific">Portunus trituberculatus</name>
    <name type="common">Swimming crab</name>
    <name type="synonym">Neptunus trituberculatus</name>
    <dbReference type="NCBI Taxonomy" id="210409"/>
    <lineage>
        <taxon>Eukaryota</taxon>
        <taxon>Metazoa</taxon>
        <taxon>Ecdysozoa</taxon>
        <taxon>Arthropoda</taxon>
        <taxon>Crustacea</taxon>
        <taxon>Multicrustacea</taxon>
        <taxon>Malacostraca</taxon>
        <taxon>Eumalacostraca</taxon>
        <taxon>Eucarida</taxon>
        <taxon>Decapoda</taxon>
        <taxon>Pleocyemata</taxon>
        <taxon>Brachyura</taxon>
        <taxon>Eubrachyura</taxon>
        <taxon>Portunoidea</taxon>
        <taxon>Portunidae</taxon>
        <taxon>Portuninae</taxon>
        <taxon>Portunus</taxon>
    </lineage>
</organism>
<sequence length="102" mass="11708">MHERETRKSYMNHRTVNVSTGEKIAQQLCTIRFYTDDYQAHLSDTCQTSSSAGNLLDHTGCCDLCDGHVTNEQYNTFSLATLMFLVVKWAVLRKTLEFKPKN</sequence>
<gene>
    <name evidence="1" type="ORF">E2C01_027501</name>
</gene>
<evidence type="ECO:0000313" key="2">
    <source>
        <dbReference type="Proteomes" id="UP000324222"/>
    </source>
</evidence>
<keyword evidence="2" id="KW-1185">Reference proteome</keyword>
<protein>
    <submittedName>
        <fullName evidence="1">Uncharacterized protein</fullName>
    </submittedName>
</protein>
<proteinExistence type="predicted"/>
<dbReference type="EMBL" id="VSRR010002988">
    <property type="protein sequence ID" value="MPC34122.1"/>
    <property type="molecule type" value="Genomic_DNA"/>
</dbReference>
<accession>A0A5B7EIW4</accession>
<dbReference type="AlphaFoldDB" id="A0A5B7EIW4"/>
<comment type="caution">
    <text evidence="1">The sequence shown here is derived from an EMBL/GenBank/DDBJ whole genome shotgun (WGS) entry which is preliminary data.</text>
</comment>
<evidence type="ECO:0000313" key="1">
    <source>
        <dbReference type="EMBL" id="MPC34122.1"/>
    </source>
</evidence>